<name>A0A9P7KHG8_9AGAR</name>
<dbReference type="EMBL" id="JABCKV010000007">
    <property type="protein sequence ID" value="KAG5647761.1"/>
    <property type="molecule type" value="Genomic_DNA"/>
</dbReference>
<protein>
    <recommendedName>
        <fullName evidence="2">PB1 domain-containing protein</fullName>
    </recommendedName>
</protein>
<feature type="region of interest" description="Disordered" evidence="1">
    <location>
        <begin position="260"/>
        <end position="280"/>
    </location>
</feature>
<evidence type="ECO:0000313" key="3">
    <source>
        <dbReference type="EMBL" id="KAG5647761.1"/>
    </source>
</evidence>
<feature type="compositionally biased region" description="Pro residues" evidence="1">
    <location>
        <begin position="565"/>
        <end position="592"/>
    </location>
</feature>
<dbReference type="AlphaFoldDB" id="A0A9P7KHG8"/>
<feature type="region of interest" description="Disordered" evidence="1">
    <location>
        <begin position="388"/>
        <end position="607"/>
    </location>
</feature>
<keyword evidence="4" id="KW-1185">Reference proteome</keyword>
<feature type="region of interest" description="Disordered" evidence="1">
    <location>
        <begin position="688"/>
        <end position="709"/>
    </location>
</feature>
<dbReference type="SUPFAM" id="SSF54277">
    <property type="entry name" value="CAD &amp; PB1 domains"/>
    <property type="match status" value="1"/>
</dbReference>
<dbReference type="PROSITE" id="PS51745">
    <property type="entry name" value="PB1"/>
    <property type="match status" value="1"/>
</dbReference>
<feature type="compositionally biased region" description="Pro residues" evidence="1">
    <location>
        <begin position="460"/>
        <end position="487"/>
    </location>
</feature>
<dbReference type="Gene3D" id="3.10.20.90">
    <property type="entry name" value="Phosphatidylinositol 3-kinase Catalytic Subunit, Chain A, domain 1"/>
    <property type="match status" value="1"/>
</dbReference>
<feature type="domain" description="PB1" evidence="2">
    <location>
        <begin position="3"/>
        <end position="81"/>
    </location>
</feature>
<sequence>MATTTTRFKLTELNGLTRSVIFPYQPTWDTLSAKISLLYGIPIERVSVFYIDADNDQVTLSSQEELDDFYANFHQAHVNQAIKFTVQDLTSARLLRSTFSQTPKPSNIRNTFGIGAFDIEDDWQTLPIPQLTDFEGLFVPQSFSGDPPHQGFVETVPTDAGSISNHDDQQSVHHSSVLSSPDSQFLVSLDKGKERAVYEDSASSTASVLAESDLFKHPVHVYDVSALEQDVNASLHTPPIAAESTPKVNTQTVHPVEHAAETAKDASPQAGDAEDPPLPSVDENATIPTPSLSSDIANLLNTFSNVVAMHPELSEGVRNIVKGASSGTYWHAHREAISRAAQDIAQETGRVTEALRKDTEEEAGRRVAEALDGIFRSISQALGGVYVSPESTTTQTDDGTAPAPTATGANDASVPDKTPAVDPAPPVTEQPAATEPPHPHDQFNPWTHRGGPFASWGQRVPPPTWSLPPRGPFHYAHPPPPPPPPAMPGSWQGWTPAHGPPPPSPPPADPPADNKPSPQELRAQVDAAKARYKAEKERYRKERDERRKERERSAQVGPGATTSIPGPPPPLPPPPPSSEPFAPPPPPRPLTPPAIAVRGRSGNPTHEVVSLHRNHTHLGHSHNIKRHEGDVKLRAVHRITRRLADMGFTENAHPDLPSKIKVELPSDGSLTKEGEDNIVTTVLEDILARSPKPPVASGSGSREIPGSWH</sequence>
<feature type="compositionally biased region" description="Low complexity" evidence="1">
    <location>
        <begin position="392"/>
        <end position="409"/>
    </location>
</feature>
<feature type="compositionally biased region" description="Pro residues" evidence="1">
    <location>
        <begin position="498"/>
        <end position="510"/>
    </location>
</feature>
<dbReference type="Pfam" id="PF00564">
    <property type="entry name" value="PB1"/>
    <property type="match status" value="1"/>
</dbReference>
<evidence type="ECO:0000259" key="2">
    <source>
        <dbReference type="PROSITE" id="PS51745"/>
    </source>
</evidence>
<reference evidence="3" key="2">
    <citation type="submission" date="2021-10" db="EMBL/GenBank/DDBJ databases">
        <title>Phylogenomics reveals ancestral predisposition of the termite-cultivated fungus Termitomyces towards a domesticated lifestyle.</title>
        <authorList>
            <person name="Auxier B."/>
            <person name="Grum-Grzhimaylo A."/>
            <person name="Cardenas M.E."/>
            <person name="Lodge J.D."/>
            <person name="Laessoe T."/>
            <person name="Pedersen O."/>
            <person name="Smith M.E."/>
            <person name="Kuyper T.W."/>
            <person name="Franco-Molano E.A."/>
            <person name="Baroni T.J."/>
            <person name="Aanen D.K."/>
        </authorList>
    </citation>
    <scope>NUCLEOTIDE SEQUENCE</scope>
    <source>
        <strain evidence="3">AP01</strain>
        <tissue evidence="3">Mycelium</tissue>
    </source>
</reference>
<dbReference type="InterPro" id="IPR000270">
    <property type="entry name" value="PB1_dom"/>
</dbReference>
<reference evidence="3" key="1">
    <citation type="submission" date="2020-07" db="EMBL/GenBank/DDBJ databases">
        <authorList>
            <person name="Nieuwenhuis M."/>
            <person name="Van De Peppel L.J.J."/>
        </authorList>
    </citation>
    <scope>NUCLEOTIDE SEQUENCE</scope>
    <source>
        <strain evidence="3">AP01</strain>
        <tissue evidence="3">Mycelium</tissue>
    </source>
</reference>
<evidence type="ECO:0000313" key="4">
    <source>
        <dbReference type="Proteomes" id="UP000775547"/>
    </source>
</evidence>
<dbReference type="OrthoDB" id="661148at2759"/>
<proteinExistence type="predicted"/>
<comment type="caution">
    <text evidence="3">The sequence shown here is derived from an EMBL/GenBank/DDBJ whole genome shotgun (WGS) entry which is preliminary data.</text>
</comment>
<dbReference type="InterPro" id="IPR053793">
    <property type="entry name" value="PB1-like"/>
</dbReference>
<dbReference type="PRINTS" id="PR01217">
    <property type="entry name" value="PRICHEXTENSN"/>
</dbReference>
<dbReference type="Proteomes" id="UP000775547">
    <property type="component" value="Unassembled WGS sequence"/>
</dbReference>
<gene>
    <name evidence="3" type="ORF">DXG03_008484</name>
</gene>
<feature type="compositionally biased region" description="Basic and acidic residues" evidence="1">
    <location>
        <begin position="528"/>
        <end position="553"/>
    </location>
</feature>
<organism evidence="3 4">
    <name type="scientific">Asterophora parasitica</name>
    <dbReference type="NCBI Taxonomy" id="117018"/>
    <lineage>
        <taxon>Eukaryota</taxon>
        <taxon>Fungi</taxon>
        <taxon>Dikarya</taxon>
        <taxon>Basidiomycota</taxon>
        <taxon>Agaricomycotina</taxon>
        <taxon>Agaricomycetes</taxon>
        <taxon>Agaricomycetidae</taxon>
        <taxon>Agaricales</taxon>
        <taxon>Tricholomatineae</taxon>
        <taxon>Lyophyllaceae</taxon>
        <taxon>Asterophora</taxon>
    </lineage>
</organism>
<evidence type="ECO:0000256" key="1">
    <source>
        <dbReference type="SAM" id="MobiDB-lite"/>
    </source>
</evidence>
<accession>A0A9P7KHG8</accession>